<evidence type="ECO:0000256" key="2">
    <source>
        <dbReference type="ARBA" id="ARBA00022771"/>
    </source>
</evidence>
<keyword evidence="2 4" id="KW-0863">Zinc-finger</keyword>
<evidence type="ECO:0000256" key="4">
    <source>
        <dbReference type="PROSITE-ProRule" id="PRU01343"/>
    </source>
</evidence>
<dbReference type="EMBL" id="JAMFTS010006563">
    <property type="protein sequence ID" value="KAJ4732108.1"/>
    <property type="molecule type" value="Genomic_DNA"/>
</dbReference>
<evidence type="ECO:0000313" key="8">
    <source>
        <dbReference type="Proteomes" id="UP001140206"/>
    </source>
</evidence>
<evidence type="ECO:0000313" key="7">
    <source>
        <dbReference type="EMBL" id="KAJ4732108.1"/>
    </source>
</evidence>
<sequence length="165" mass="18621">MNRHYRNSESPSQSASSIFASESSQSAGIPIVGCPECGLAVKRLVSGTKRNPERVFYRCVNQKTRCDFWKWEDAYLRYLTKANMLNPSIQNDAAGTVQSLERLEAQMDCLTIELEKKYEHHDAQIKDLVASLENLRLFNCIIFILLVTVLIIVLVIGTGRVGIIE</sequence>
<evidence type="ECO:0000256" key="1">
    <source>
        <dbReference type="ARBA" id="ARBA00022723"/>
    </source>
</evidence>
<dbReference type="PANTHER" id="PTHR33680">
    <property type="entry name" value="OS07G0190500 PROTEIN"/>
    <property type="match status" value="1"/>
</dbReference>
<dbReference type="InterPro" id="IPR010666">
    <property type="entry name" value="Znf_GRF"/>
</dbReference>
<keyword evidence="8" id="KW-1185">Reference proteome</keyword>
<keyword evidence="5" id="KW-0812">Transmembrane</keyword>
<reference evidence="7" key="1">
    <citation type="submission" date="2022-08" db="EMBL/GenBank/DDBJ databases">
        <authorList>
            <person name="Marques A."/>
        </authorList>
    </citation>
    <scope>NUCLEOTIDE SEQUENCE</scope>
    <source>
        <strain evidence="7">RhyPub2mFocal</strain>
        <tissue evidence="7">Leaves</tissue>
    </source>
</reference>
<keyword evidence="5" id="KW-0472">Membrane</keyword>
<organism evidence="7 8">
    <name type="scientific">Rhynchospora pubera</name>
    <dbReference type="NCBI Taxonomy" id="906938"/>
    <lineage>
        <taxon>Eukaryota</taxon>
        <taxon>Viridiplantae</taxon>
        <taxon>Streptophyta</taxon>
        <taxon>Embryophyta</taxon>
        <taxon>Tracheophyta</taxon>
        <taxon>Spermatophyta</taxon>
        <taxon>Magnoliopsida</taxon>
        <taxon>Liliopsida</taxon>
        <taxon>Poales</taxon>
        <taxon>Cyperaceae</taxon>
        <taxon>Cyperoideae</taxon>
        <taxon>Rhynchosporeae</taxon>
        <taxon>Rhynchospora</taxon>
    </lineage>
</organism>
<keyword evidence="1" id="KW-0479">Metal-binding</keyword>
<dbReference type="Proteomes" id="UP001140206">
    <property type="component" value="Unassembled WGS sequence"/>
</dbReference>
<name>A0AAV8AN73_9POAL</name>
<proteinExistence type="predicted"/>
<gene>
    <name evidence="7" type="ORF">LUZ62_008210</name>
</gene>
<dbReference type="Pfam" id="PF06839">
    <property type="entry name" value="Zn_ribbon_GRF"/>
    <property type="match status" value="1"/>
</dbReference>
<feature type="domain" description="GRF-type" evidence="6">
    <location>
        <begin position="34"/>
        <end position="75"/>
    </location>
</feature>
<dbReference type="AlphaFoldDB" id="A0AAV8AN73"/>
<keyword evidence="3" id="KW-0862">Zinc</keyword>
<evidence type="ECO:0000256" key="5">
    <source>
        <dbReference type="SAM" id="Phobius"/>
    </source>
</evidence>
<comment type="caution">
    <text evidence="7">The sequence shown here is derived from an EMBL/GenBank/DDBJ whole genome shotgun (WGS) entry which is preliminary data.</text>
</comment>
<feature type="transmembrane region" description="Helical" evidence="5">
    <location>
        <begin position="137"/>
        <end position="157"/>
    </location>
</feature>
<dbReference type="PANTHER" id="PTHR33680:SF7">
    <property type="entry name" value="OS02G0474200 PROTEIN"/>
    <property type="match status" value="1"/>
</dbReference>
<evidence type="ECO:0000259" key="6">
    <source>
        <dbReference type="PROSITE" id="PS51999"/>
    </source>
</evidence>
<accession>A0AAV8AN73</accession>
<evidence type="ECO:0000256" key="3">
    <source>
        <dbReference type="ARBA" id="ARBA00022833"/>
    </source>
</evidence>
<dbReference type="GO" id="GO:0008270">
    <property type="term" value="F:zinc ion binding"/>
    <property type="evidence" value="ECO:0007669"/>
    <property type="project" value="UniProtKB-KW"/>
</dbReference>
<dbReference type="PROSITE" id="PS51999">
    <property type="entry name" value="ZF_GRF"/>
    <property type="match status" value="1"/>
</dbReference>
<protein>
    <submittedName>
        <fullName evidence="7">Secologanin synthase</fullName>
    </submittedName>
</protein>
<keyword evidence="5" id="KW-1133">Transmembrane helix</keyword>